<protein>
    <recommendedName>
        <fullName evidence="1">DUF7033 domain-containing protein</fullName>
    </recommendedName>
</protein>
<dbReference type="RefSeq" id="WP_183412289.1">
    <property type="nucleotide sequence ID" value="NZ_JACHYB010000001.1"/>
</dbReference>
<dbReference type="Pfam" id="PF23019">
    <property type="entry name" value="DUF7033"/>
    <property type="match status" value="1"/>
</dbReference>
<feature type="domain" description="DUF7033" evidence="1">
    <location>
        <begin position="98"/>
        <end position="188"/>
    </location>
</feature>
<evidence type="ECO:0000313" key="3">
    <source>
        <dbReference type="Proteomes" id="UP000544222"/>
    </source>
</evidence>
<comment type="caution">
    <text evidence="2">The sequence shown here is derived from an EMBL/GenBank/DDBJ whole genome shotgun (WGS) entry which is preliminary data.</text>
</comment>
<accession>A0A7W5DP09</accession>
<evidence type="ECO:0000259" key="1">
    <source>
        <dbReference type="Pfam" id="PF23019"/>
    </source>
</evidence>
<organism evidence="2 3">
    <name type="scientific">Microbacter margulisiae</name>
    <dbReference type="NCBI Taxonomy" id="1350067"/>
    <lineage>
        <taxon>Bacteria</taxon>
        <taxon>Pseudomonadati</taxon>
        <taxon>Bacteroidota</taxon>
        <taxon>Bacteroidia</taxon>
        <taxon>Bacteroidales</taxon>
        <taxon>Porphyromonadaceae</taxon>
        <taxon>Microbacter</taxon>
    </lineage>
</organism>
<gene>
    <name evidence="2" type="ORF">FHX64_000549</name>
</gene>
<name>A0A7W5DP09_9PORP</name>
<dbReference type="Proteomes" id="UP000544222">
    <property type="component" value="Unassembled WGS sequence"/>
</dbReference>
<keyword evidence="3" id="KW-1185">Reference proteome</keyword>
<sequence length="441" mass="52064">MMEILIYTPTLTPRIQYIFDYIFADYLQIAYNLTTSYEIFQAFDGAKFAYSTEPVKGAAWIWQHPLLLENNVRSQNILLFKHQDLPAFFGTDNVRSLIPFDMFAASFYLMTRYEEYLSPERKDRFGRYQAKYSLAVKGDFLQKPLVNCWIMAFMEKWLPGRDFKEFSARTFTYIPTYDIDNAYQFRHKGFVVNAAGMIKDLLRGRFRLFKDRIGTLLRLQRDAYDNYGFIFMLNKRFKLHPYFFILCAEKRGKYDRNLSLTNKAFRRLLFLLKQNGTVGLHPSFASGKDLSKITAEKKSLELVLKTSLKYSRQHYLLIHLPETYRALHEAGLQCDFTMGYASRVGFRASVCTSFRFFDLLRNEATDFRIQPLVYMDGTFNDYMQLSRKESEREIIKLIDEVKAVNGEFVSLWHNSSLAGKGHWRGWKAIYYNTLEYAFRDL</sequence>
<dbReference type="InterPro" id="IPR054297">
    <property type="entry name" value="DUF7033"/>
</dbReference>
<proteinExistence type="predicted"/>
<dbReference type="EMBL" id="JACHYB010000001">
    <property type="protein sequence ID" value="MBB3186386.1"/>
    <property type="molecule type" value="Genomic_DNA"/>
</dbReference>
<reference evidence="2 3" key="1">
    <citation type="submission" date="2020-08" db="EMBL/GenBank/DDBJ databases">
        <title>Genomic Encyclopedia of Type Strains, Phase IV (KMG-IV): sequencing the most valuable type-strain genomes for metagenomic binning, comparative biology and taxonomic classification.</title>
        <authorList>
            <person name="Goeker M."/>
        </authorList>
    </citation>
    <scope>NUCLEOTIDE SEQUENCE [LARGE SCALE GENOMIC DNA]</scope>
    <source>
        <strain evidence="2 3">DSM 27471</strain>
    </source>
</reference>
<dbReference type="CDD" id="cd10931">
    <property type="entry name" value="CE4_u7"/>
    <property type="match status" value="1"/>
</dbReference>
<dbReference type="AlphaFoldDB" id="A0A7W5DP09"/>
<evidence type="ECO:0000313" key="2">
    <source>
        <dbReference type="EMBL" id="MBB3186386.1"/>
    </source>
</evidence>